<feature type="transmembrane region" description="Helical" evidence="5">
    <location>
        <begin position="209"/>
        <end position="234"/>
    </location>
</feature>
<comment type="caution">
    <text evidence="7">The sequence shown here is derived from an EMBL/GenBank/DDBJ whole genome shotgun (WGS) entry which is preliminary data.</text>
</comment>
<feature type="transmembrane region" description="Helical" evidence="5">
    <location>
        <begin position="112"/>
        <end position="129"/>
    </location>
</feature>
<feature type="transmembrane region" description="Helical" evidence="5">
    <location>
        <begin position="340"/>
        <end position="360"/>
    </location>
</feature>
<feature type="transmembrane region" description="Helical" evidence="5">
    <location>
        <begin position="240"/>
        <end position="260"/>
    </location>
</feature>
<feature type="transmembrane region" description="Helical" evidence="5">
    <location>
        <begin position="74"/>
        <end position="92"/>
    </location>
</feature>
<protein>
    <recommendedName>
        <fullName evidence="6">O-antigen ligase-related domain-containing protein</fullName>
    </recommendedName>
</protein>
<accession>A0A271LWP6</accession>
<evidence type="ECO:0000256" key="3">
    <source>
        <dbReference type="ARBA" id="ARBA00022989"/>
    </source>
</evidence>
<organism evidence="7 8">
    <name type="scientific">Mesorhizobium temperatum</name>
    <dbReference type="NCBI Taxonomy" id="241416"/>
    <lineage>
        <taxon>Bacteria</taxon>
        <taxon>Pseudomonadati</taxon>
        <taxon>Pseudomonadota</taxon>
        <taxon>Alphaproteobacteria</taxon>
        <taxon>Hyphomicrobiales</taxon>
        <taxon>Phyllobacteriaceae</taxon>
        <taxon>Mesorhizobium</taxon>
    </lineage>
</organism>
<evidence type="ECO:0000313" key="7">
    <source>
        <dbReference type="EMBL" id="PAQ12257.1"/>
    </source>
</evidence>
<evidence type="ECO:0000256" key="1">
    <source>
        <dbReference type="ARBA" id="ARBA00004141"/>
    </source>
</evidence>
<proteinExistence type="predicted"/>
<dbReference type="GO" id="GO:0016020">
    <property type="term" value="C:membrane"/>
    <property type="evidence" value="ECO:0007669"/>
    <property type="project" value="UniProtKB-SubCell"/>
</dbReference>
<feature type="transmembrane region" description="Helical" evidence="5">
    <location>
        <begin position="372"/>
        <end position="390"/>
    </location>
</feature>
<gene>
    <name evidence="7" type="ORF">CIT26_01315</name>
</gene>
<dbReference type="EMBL" id="NPKJ01000006">
    <property type="protein sequence ID" value="PAQ12257.1"/>
    <property type="molecule type" value="Genomic_DNA"/>
</dbReference>
<name>A0A271LWP6_9HYPH</name>
<feature type="transmembrane region" description="Helical" evidence="5">
    <location>
        <begin position="136"/>
        <end position="155"/>
    </location>
</feature>
<evidence type="ECO:0000256" key="5">
    <source>
        <dbReference type="SAM" id="Phobius"/>
    </source>
</evidence>
<keyword evidence="4 5" id="KW-0472">Membrane</keyword>
<dbReference type="Proteomes" id="UP000216442">
    <property type="component" value="Unassembled WGS sequence"/>
</dbReference>
<evidence type="ECO:0000256" key="2">
    <source>
        <dbReference type="ARBA" id="ARBA00022692"/>
    </source>
</evidence>
<reference evidence="7 8" key="1">
    <citation type="submission" date="2017-08" db="EMBL/GenBank/DDBJ databases">
        <title>Mesorhizobium wenxinae sp. nov., a novel rhizobial species isolated from root nodules of chickpea (Cicer arietinum L.).</title>
        <authorList>
            <person name="Zhang J."/>
        </authorList>
    </citation>
    <scope>NUCLEOTIDE SEQUENCE [LARGE SCALE GENOMIC DNA]</scope>
    <source>
        <strain evidence="7 8">SDW018</strain>
    </source>
</reference>
<feature type="transmembrane region" description="Helical" evidence="5">
    <location>
        <begin position="175"/>
        <end position="197"/>
    </location>
</feature>
<feature type="domain" description="O-antigen ligase-related" evidence="6">
    <location>
        <begin position="188"/>
        <end position="353"/>
    </location>
</feature>
<dbReference type="AlphaFoldDB" id="A0A271LWP6"/>
<feature type="transmembrane region" description="Helical" evidence="5">
    <location>
        <begin position="36"/>
        <end position="67"/>
    </location>
</feature>
<dbReference type="RefSeq" id="WP_095490893.1">
    <property type="nucleotide sequence ID" value="NZ_NPKJ01000006.1"/>
</dbReference>
<evidence type="ECO:0000313" key="8">
    <source>
        <dbReference type="Proteomes" id="UP000216442"/>
    </source>
</evidence>
<keyword evidence="8" id="KW-1185">Reference proteome</keyword>
<sequence length="436" mass="47396">MTSSATLSRRKGSEPVDLVCSHSPDVLDYTLFLSGIWLACALAISLRLLGPFFIVIPVGVCLAYAVLRQTVPPRLLAVYTAFCLFIALLSRYGLMPDSWQVHFLQEAVTRQIVPIVGFFAVAWASKAYFRRRLMSGNAFFGAPVFLFLSLVVAPAVMFQQDVQYQGASPQATIPILYGSLINNMVIAAFFIAGGIFLTNDWRRYGGILLLLGIALASPLAQFKVLAVTMIVILIGVPGRLMAAALATALTSAYAVGLNFIPQTFALDPNSGIRLAFISDALASLADTYGFGIGFGKESVRWRYEFPGFEDITFLPDTRNITHAKMLEILSTGIHNSFFQAILRTGVIGFILIVSAILVAFPPNRLPRGVRNHASTVFITIFLAMFVNPVLESPLQIVGIGFSYGYLIALRASVPALAVEPPPVEPGRTQHCACSYI</sequence>
<comment type="subcellular location">
    <subcellularLocation>
        <location evidence="1">Membrane</location>
        <topology evidence="1">Multi-pass membrane protein</topology>
    </subcellularLocation>
</comment>
<keyword evidence="3 5" id="KW-1133">Transmembrane helix</keyword>
<dbReference type="OrthoDB" id="4391260at2"/>
<evidence type="ECO:0000256" key="4">
    <source>
        <dbReference type="ARBA" id="ARBA00023136"/>
    </source>
</evidence>
<keyword evidence="2 5" id="KW-0812">Transmembrane</keyword>
<dbReference type="Pfam" id="PF04932">
    <property type="entry name" value="Wzy_C"/>
    <property type="match status" value="1"/>
</dbReference>
<dbReference type="InterPro" id="IPR007016">
    <property type="entry name" value="O-antigen_ligase-rel_domated"/>
</dbReference>
<feature type="transmembrane region" description="Helical" evidence="5">
    <location>
        <begin position="396"/>
        <end position="418"/>
    </location>
</feature>
<evidence type="ECO:0000259" key="6">
    <source>
        <dbReference type="Pfam" id="PF04932"/>
    </source>
</evidence>